<dbReference type="NCBIfam" id="TIGR02999">
    <property type="entry name" value="Sig-70_X6"/>
    <property type="match status" value="1"/>
</dbReference>
<evidence type="ECO:0000256" key="2">
    <source>
        <dbReference type="ARBA" id="ARBA00023015"/>
    </source>
</evidence>
<evidence type="ECO:0000313" key="7">
    <source>
        <dbReference type="Proteomes" id="UP001596018"/>
    </source>
</evidence>
<dbReference type="Proteomes" id="UP001596018">
    <property type="component" value="Unassembled WGS sequence"/>
</dbReference>
<dbReference type="Pfam" id="PF07638">
    <property type="entry name" value="Sigma70_ECF"/>
    <property type="match status" value="1"/>
</dbReference>
<dbReference type="InterPro" id="IPR053812">
    <property type="entry name" value="HTH_Sigma70_ECF-like"/>
</dbReference>
<comment type="caution">
    <text evidence="6">The sequence shown here is derived from an EMBL/GenBank/DDBJ whole genome shotgun (WGS) entry which is preliminary data.</text>
</comment>
<comment type="similarity">
    <text evidence="1">Belongs to the sigma-70 factor family. ECF subfamily.</text>
</comment>
<dbReference type="InterPro" id="IPR013324">
    <property type="entry name" value="RNA_pol_sigma_r3/r4-like"/>
</dbReference>
<keyword evidence="3" id="KW-0731">Sigma factor</keyword>
<sequence length="186" mass="20831">MSDQAEVTRLLHSAQSGNPQALNEALRHMYAALHGIAKAQLNREQMERTLSATALVNEAYLKVFGSSEPPQWANRHHLLGVAARAMREVLVDSARRRKAAKRPQEAGRMQLLEITAELSDNVDYAVLAECLDLLAALDPRQANIVAMRFFMGMTGEQIAAALDISTSTVQREWRVARAWLQRELER</sequence>
<dbReference type="PANTHER" id="PTHR43133">
    <property type="entry name" value="RNA POLYMERASE ECF-TYPE SIGMA FACTO"/>
    <property type="match status" value="1"/>
</dbReference>
<evidence type="ECO:0000256" key="1">
    <source>
        <dbReference type="ARBA" id="ARBA00010641"/>
    </source>
</evidence>
<proteinExistence type="inferred from homology"/>
<reference evidence="7" key="1">
    <citation type="journal article" date="2019" name="Int. J. Syst. Evol. Microbiol.">
        <title>The Global Catalogue of Microorganisms (GCM) 10K type strain sequencing project: providing services to taxonomists for standard genome sequencing and annotation.</title>
        <authorList>
            <consortium name="The Broad Institute Genomics Platform"/>
            <consortium name="The Broad Institute Genome Sequencing Center for Infectious Disease"/>
            <person name="Wu L."/>
            <person name="Ma J."/>
        </authorList>
    </citation>
    <scope>NUCLEOTIDE SEQUENCE [LARGE SCALE GENOMIC DNA]</scope>
    <source>
        <strain evidence="7">KACC 12822</strain>
    </source>
</reference>
<evidence type="ECO:0000256" key="4">
    <source>
        <dbReference type="ARBA" id="ARBA00023163"/>
    </source>
</evidence>
<dbReference type="Gene3D" id="1.10.10.10">
    <property type="entry name" value="Winged helix-like DNA-binding domain superfamily/Winged helix DNA-binding domain"/>
    <property type="match status" value="1"/>
</dbReference>
<evidence type="ECO:0000259" key="5">
    <source>
        <dbReference type="Pfam" id="PF07638"/>
    </source>
</evidence>
<keyword evidence="7" id="KW-1185">Reference proteome</keyword>
<dbReference type="InterPro" id="IPR011517">
    <property type="entry name" value="RNA_pol_sigma70_ECF-like"/>
</dbReference>
<dbReference type="InterPro" id="IPR014284">
    <property type="entry name" value="RNA_pol_sigma-70_dom"/>
</dbReference>
<dbReference type="PANTHER" id="PTHR43133:SF39">
    <property type="entry name" value="SIMILAR TO RNA POLYMERASE SIGMA-E FACTOR"/>
    <property type="match status" value="1"/>
</dbReference>
<dbReference type="EMBL" id="JBHSMM010000001">
    <property type="protein sequence ID" value="MFC5439759.1"/>
    <property type="molecule type" value="Genomic_DNA"/>
</dbReference>
<evidence type="ECO:0000256" key="3">
    <source>
        <dbReference type="ARBA" id="ARBA00023082"/>
    </source>
</evidence>
<dbReference type="RefSeq" id="WP_056079905.1">
    <property type="nucleotide sequence ID" value="NZ_JALBWS010000014.1"/>
</dbReference>
<dbReference type="InterPro" id="IPR039425">
    <property type="entry name" value="RNA_pol_sigma-70-like"/>
</dbReference>
<dbReference type="InterPro" id="IPR036388">
    <property type="entry name" value="WH-like_DNA-bd_sf"/>
</dbReference>
<evidence type="ECO:0000313" key="6">
    <source>
        <dbReference type="EMBL" id="MFC5439759.1"/>
    </source>
</evidence>
<gene>
    <name evidence="6" type="ORF">ACFPK0_07030</name>
</gene>
<dbReference type="SUPFAM" id="SSF88659">
    <property type="entry name" value="Sigma3 and sigma4 domains of RNA polymerase sigma factors"/>
    <property type="match status" value="1"/>
</dbReference>
<dbReference type="Gene3D" id="1.10.1740.10">
    <property type="match status" value="1"/>
</dbReference>
<feature type="domain" description="RNA polymerase sigma-70 ECF-like HTH" evidence="5">
    <location>
        <begin position="5"/>
        <end position="185"/>
    </location>
</feature>
<keyword evidence="2" id="KW-0805">Transcription regulation</keyword>
<dbReference type="NCBIfam" id="TIGR02937">
    <property type="entry name" value="sigma70-ECF"/>
    <property type="match status" value="1"/>
</dbReference>
<dbReference type="InterPro" id="IPR013325">
    <property type="entry name" value="RNA_pol_sigma_r2"/>
</dbReference>
<protein>
    <submittedName>
        <fullName evidence="6">ECF-type sigma factor</fullName>
    </submittedName>
</protein>
<accession>A0ABW0JUH5</accession>
<name>A0ABW0JUH5_9GAMM</name>
<dbReference type="SUPFAM" id="SSF88946">
    <property type="entry name" value="Sigma2 domain of RNA polymerase sigma factors"/>
    <property type="match status" value="1"/>
</dbReference>
<organism evidence="6 7">
    <name type="scientific">Rhodanobacter ginsenosidimutans</name>
    <dbReference type="NCBI Taxonomy" id="490571"/>
    <lineage>
        <taxon>Bacteria</taxon>
        <taxon>Pseudomonadati</taxon>
        <taxon>Pseudomonadota</taxon>
        <taxon>Gammaproteobacteria</taxon>
        <taxon>Lysobacterales</taxon>
        <taxon>Rhodanobacteraceae</taxon>
        <taxon>Rhodanobacter</taxon>
    </lineage>
</organism>
<keyword evidence="4" id="KW-0804">Transcription</keyword>